<keyword evidence="9" id="KW-1185">Reference proteome</keyword>
<evidence type="ECO:0000313" key="8">
    <source>
        <dbReference type="EMBL" id="CAI2375127.1"/>
    </source>
</evidence>
<dbReference type="GO" id="GO:0016020">
    <property type="term" value="C:membrane"/>
    <property type="evidence" value="ECO:0007669"/>
    <property type="project" value="UniProtKB-SubCell"/>
</dbReference>
<dbReference type="GO" id="GO:0046513">
    <property type="term" value="P:ceramide biosynthetic process"/>
    <property type="evidence" value="ECO:0007669"/>
    <property type="project" value="InterPro"/>
</dbReference>
<dbReference type="InterPro" id="IPR016439">
    <property type="entry name" value="Lag1/Lac1-like"/>
</dbReference>
<keyword evidence="4 5" id="KW-0472">Membrane</keyword>
<dbReference type="Proteomes" id="UP001295684">
    <property type="component" value="Unassembled WGS sequence"/>
</dbReference>
<evidence type="ECO:0000256" key="5">
    <source>
        <dbReference type="PROSITE-ProRule" id="PRU00205"/>
    </source>
</evidence>
<keyword evidence="3 6" id="KW-1133">Transmembrane helix</keyword>
<dbReference type="GO" id="GO:0005783">
    <property type="term" value="C:endoplasmic reticulum"/>
    <property type="evidence" value="ECO:0007669"/>
    <property type="project" value="TreeGrafter"/>
</dbReference>
<proteinExistence type="predicted"/>
<evidence type="ECO:0000256" key="6">
    <source>
        <dbReference type="SAM" id="Phobius"/>
    </source>
</evidence>
<name>A0AAD2CZZ1_EUPCR</name>
<keyword evidence="2 5" id="KW-0812">Transmembrane</keyword>
<feature type="transmembrane region" description="Helical" evidence="6">
    <location>
        <begin position="167"/>
        <end position="185"/>
    </location>
</feature>
<protein>
    <recommendedName>
        <fullName evidence="7">TLC domain-containing protein</fullName>
    </recommendedName>
</protein>
<dbReference type="PANTHER" id="PTHR12560:SF0">
    <property type="entry name" value="LD18904P"/>
    <property type="match status" value="1"/>
</dbReference>
<dbReference type="PANTHER" id="PTHR12560">
    <property type="entry name" value="LONGEVITY ASSURANCE FACTOR 1 LAG1"/>
    <property type="match status" value="1"/>
</dbReference>
<evidence type="ECO:0000256" key="3">
    <source>
        <dbReference type="ARBA" id="ARBA00022989"/>
    </source>
</evidence>
<feature type="transmembrane region" description="Helical" evidence="6">
    <location>
        <begin position="21"/>
        <end position="41"/>
    </location>
</feature>
<feature type="domain" description="TLC" evidence="7">
    <location>
        <begin position="109"/>
        <end position="319"/>
    </location>
</feature>
<dbReference type="InterPro" id="IPR006634">
    <property type="entry name" value="TLC-dom"/>
</dbReference>
<organism evidence="8 9">
    <name type="scientific">Euplotes crassus</name>
    <dbReference type="NCBI Taxonomy" id="5936"/>
    <lineage>
        <taxon>Eukaryota</taxon>
        <taxon>Sar</taxon>
        <taxon>Alveolata</taxon>
        <taxon>Ciliophora</taxon>
        <taxon>Intramacronucleata</taxon>
        <taxon>Spirotrichea</taxon>
        <taxon>Hypotrichia</taxon>
        <taxon>Euplotida</taxon>
        <taxon>Euplotidae</taxon>
        <taxon>Moneuplotes</taxon>
    </lineage>
</organism>
<reference evidence="8" key="1">
    <citation type="submission" date="2023-07" db="EMBL/GenBank/DDBJ databases">
        <authorList>
            <consortium name="AG Swart"/>
            <person name="Singh M."/>
            <person name="Singh A."/>
            <person name="Seah K."/>
            <person name="Emmerich C."/>
        </authorList>
    </citation>
    <scope>NUCLEOTIDE SEQUENCE</scope>
    <source>
        <strain evidence="8">DP1</strain>
    </source>
</reference>
<comment type="subcellular location">
    <subcellularLocation>
        <location evidence="1">Membrane</location>
        <topology evidence="1">Multi-pass membrane protein</topology>
    </subcellularLocation>
</comment>
<feature type="transmembrane region" description="Helical" evidence="6">
    <location>
        <begin position="294"/>
        <end position="319"/>
    </location>
</feature>
<evidence type="ECO:0000256" key="2">
    <source>
        <dbReference type="ARBA" id="ARBA00022692"/>
    </source>
</evidence>
<gene>
    <name evidence="8" type="ORF">ECRASSUSDP1_LOCUS16487</name>
</gene>
<evidence type="ECO:0000256" key="4">
    <source>
        <dbReference type="ARBA" id="ARBA00023136"/>
    </source>
</evidence>
<dbReference type="PROSITE" id="PS50922">
    <property type="entry name" value="TLC"/>
    <property type="match status" value="1"/>
</dbReference>
<dbReference type="AlphaFoldDB" id="A0AAD2CZZ1"/>
<feature type="transmembrane region" description="Helical" evidence="6">
    <location>
        <begin position="260"/>
        <end position="282"/>
    </location>
</feature>
<accession>A0AAD2CZZ1</accession>
<dbReference type="GO" id="GO:0050291">
    <property type="term" value="F:sphingosine N-acyltransferase activity"/>
    <property type="evidence" value="ECO:0007669"/>
    <property type="project" value="InterPro"/>
</dbReference>
<evidence type="ECO:0000313" key="9">
    <source>
        <dbReference type="Proteomes" id="UP001295684"/>
    </source>
</evidence>
<feature type="transmembrane region" description="Helical" evidence="6">
    <location>
        <begin position="66"/>
        <end position="86"/>
    </location>
</feature>
<dbReference type="EMBL" id="CAMPGE010016579">
    <property type="protein sequence ID" value="CAI2375127.1"/>
    <property type="molecule type" value="Genomic_DNA"/>
</dbReference>
<dbReference type="SMART" id="SM00724">
    <property type="entry name" value="TLC"/>
    <property type="match status" value="1"/>
</dbReference>
<evidence type="ECO:0000259" key="7">
    <source>
        <dbReference type="PROSITE" id="PS50922"/>
    </source>
</evidence>
<sequence>MGITENTCRSQLRKIYDVTTPSQFICMIISTVLLLYFPTIIESSKTYTRYRQLERPDYEVESVNDFWVIIPLGIFLRLAKMFVAYITKDFFMKKLYHKYKKGDLTQKVDKCIRGAFKVVYFSVVFYIGLFEVLNKTHFGPAITFGDGDHRLALGNFPFSPMPSMLKFYYMLSMSYYIEDVIVHLFQTPQFDFWEMILHHIIAFMLLLDSYMNGFWIFGVLILPQMDFEDIWIGLIRCVMDYSSSAVTMSIYSVILLSWIWLRFIAFGYVMLYSFCFTCRMSLDNDTRIIMFNNLLLWTLAGLNIYWFILLVKMGLGFLFKNKCVDMQAVQNLECDKIKRIQ</sequence>
<evidence type="ECO:0000256" key="1">
    <source>
        <dbReference type="ARBA" id="ARBA00004141"/>
    </source>
</evidence>
<comment type="caution">
    <text evidence="8">The sequence shown here is derived from an EMBL/GenBank/DDBJ whole genome shotgun (WGS) entry which is preliminary data.</text>
</comment>
<feature type="transmembrane region" description="Helical" evidence="6">
    <location>
        <begin position="197"/>
        <end position="222"/>
    </location>
</feature>
<dbReference type="Pfam" id="PF03798">
    <property type="entry name" value="TRAM_LAG1_CLN8"/>
    <property type="match status" value="1"/>
</dbReference>